<organism evidence="2 3">
    <name type="scientific">Phytopseudomonas dryadis</name>
    <dbReference type="NCBI Taxonomy" id="2487520"/>
    <lineage>
        <taxon>Bacteria</taxon>
        <taxon>Pseudomonadati</taxon>
        <taxon>Pseudomonadota</taxon>
        <taxon>Gammaproteobacteria</taxon>
        <taxon>Pseudomonadales</taxon>
        <taxon>Pseudomonadaceae</taxon>
        <taxon>Phytopseudomonas</taxon>
    </lineage>
</organism>
<dbReference type="SUPFAM" id="SSF56801">
    <property type="entry name" value="Acetyl-CoA synthetase-like"/>
    <property type="match status" value="1"/>
</dbReference>
<accession>A0ABY1Z1C6</accession>
<dbReference type="PANTHER" id="PTHR45398:SF1">
    <property type="entry name" value="ENZYME, PUTATIVE (JCVI)-RELATED"/>
    <property type="match status" value="1"/>
</dbReference>
<dbReference type="InterPro" id="IPR023213">
    <property type="entry name" value="CAT-like_dom_sf"/>
</dbReference>
<comment type="caution">
    <text evidence="2">The sequence shown here is derived from an EMBL/GenBank/DDBJ whole genome shotgun (WGS) entry which is preliminary data.</text>
</comment>
<dbReference type="Pfam" id="PF00668">
    <property type="entry name" value="Condensation"/>
    <property type="match status" value="1"/>
</dbReference>
<proteinExistence type="predicted"/>
<dbReference type="Gene3D" id="3.40.50.12780">
    <property type="entry name" value="N-terminal domain of ligase-like"/>
    <property type="match status" value="1"/>
</dbReference>
<reference evidence="2 3" key="1">
    <citation type="submission" date="2018-06" db="EMBL/GenBank/DDBJ databases">
        <title>Three novel Pseudomonas species isolated from symptomatic oak.</title>
        <authorList>
            <person name="Bueno-Gonzalez V."/>
            <person name="Brady C."/>
        </authorList>
    </citation>
    <scope>NUCLEOTIDE SEQUENCE [LARGE SCALE GENOMIC DNA]</scope>
    <source>
        <strain evidence="2 3">P26B</strain>
    </source>
</reference>
<protein>
    <submittedName>
        <fullName evidence="2">Non-ribosomal peptide synthetase</fullName>
    </submittedName>
</protein>
<dbReference type="RefSeq" id="WP_242675400.1">
    <property type="nucleotide sequence ID" value="NZ_QJUM01000063.1"/>
</dbReference>
<evidence type="ECO:0000313" key="2">
    <source>
        <dbReference type="EMBL" id="TBU98694.1"/>
    </source>
</evidence>
<keyword evidence="3" id="KW-1185">Reference proteome</keyword>
<feature type="domain" description="Condensation" evidence="1">
    <location>
        <begin position="46"/>
        <end position="489"/>
    </location>
</feature>
<dbReference type="Proteomes" id="UP000291334">
    <property type="component" value="Unassembled WGS sequence"/>
</dbReference>
<feature type="non-terminal residue" evidence="2">
    <location>
        <position position="536"/>
    </location>
</feature>
<gene>
    <name evidence="2" type="ORF">DNK34_25160</name>
</gene>
<dbReference type="SUPFAM" id="SSF52777">
    <property type="entry name" value="CoA-dependent acyltransferases"/>
    <property type="match status" value="2"/>
</dbReference>
<dbReference type="InterPro" id="IPR001242">
    <property type="entry name" value="Condensation_dom"/>
</dbReference>
<sequence>MRELIESVGALPLKERKALAVLLKQKGINLFAVAPIFRRDPAEPLQLSYAQERQWFLWQLDPDSTAYHIPLALRMCGALDVQALEKAFQGVVARHDVLRTTLLDGPHGPLQHIHPTCPVTLRAEPFEPIAGLDLEASLSARIEAETQQLFDLTEGPLFRLCLWCLGEDDHVLVLTLHHIVSDGWSMQVMVDELTRLYDEHAHGQPANLPALSIQYADYALWQRHWMEAGERERQQAFWVEQLGGEQPVLALPLDFPRPAEQRFQGARLDLLVPAALFSRLQALAQAHGMTPFMLLLASFHLLLHRHSGQADIRVGVPVANRSRVETEGLIGLFVNTQVLRAEMDGQQRFVDFLGYIRQQVLAAQAHQDLPFEQLVEVLQPERNLSYSPLFQVLFNHKGASAATPAAEGSLRIEQLSWRSQSAQFDLALDTYERADGLGASLTYDSDLFRPETAARLGRHWLNLLQAIVAEPQTRLCDLPMLAPTERTVLLERFNATTTDYDLQQTVHGLFEQHVRATPDAPALVFGEQQLSYTELN</sequence>
<dbReference type="PANTHER" id="PTHR45398">
    <property type="match status" value="1"/>
</dbReference>
<dbReference type="Gene3D" id="3.30.559.10">
    <property type="entry name" value="Chloramphenicol acetyltransferase-like domain"/>
    <property type="match status" value="1"/>
</dbReference>
<dbReference type="Gene3D" id="3.30.559.30">
    <property type="entry name" value="Nonribosomal peptide synthetase, condensation domain"/>
    <property type="match status" value="1"/>
</dbReference>
<dbReference type="InterPro" id="IPR042099">
    <property type="entry name" value="ANL_N_sf"/>
</dbReference>
<dbReference type="CDD" id="cd19531">
    <property type="entry name" value="LCL_NRPS-like"/>
    <property type="match status" value="1"/>
</dbReference>
<evidence type="ECO:0000259" key="1">
    <source>
        <dbReference type="Pfam" id="PF00668"/>
    </source>
</evidence>
<name>A0ABY1Z1C6_9GAMM</name>
<evidence type="ECO:0000313" key="3">
    <source>
        <dbReference type="Proteomes" id="UP000291334"/>
    </source>
</evidence>
<dbReference type="EMBL" id="QJUM01000063">
    <property type="protein sequence ID" value="TBU98694.1"/>
    <property type="molecule type" value="Genomic_DNA"/>
</dbReference>